<feature type="domain" description="Putative DNA-binding" evidence="1">
    <location>
        <begin position="10"/>
        <end position="93"/>
    </location>
</feature>
<protein>
    <submittedName>
        <fullName evidence="2">Putative DNA-binding protein</fullName>
    </submittedName>
</protein>
<dbReference type="EMBL" id="VLLK01000001">
    <property type="protein sequence ID" value="TWJ09162.1"/>
    <property type="molecule type" value="Genomic_DNA"/>
</dbReference>
<reference evidence="2 3" key="1">
    <citation type="submission" date="2019-07" db="EMBL/GenBank/DDBJ databases">
        <title>Genomic Encyclopedia of Archaeal and Bacterial Type Strains, Phase II (KMG-II): from individual species to whole genera.</title>
        <authorList>
            <person name="Goeker M."/>
        </authorList>
    </citation>
    <scope>NUCLEOTIDE SEQUENCE [LARGE SCALE GENOMIC DNA]</scope>
    <source>
        <strain evidence="2 3">ATCC BAA-2084</strain>
    </source>
</reference>
<proteinExistence type="predicted"/>
<comment type="caution">
    <text evidence="2">The sequence shown here is derived from an EMBL/GenBank/DDBJ whole genome shotgun (WGS) entry which is preliminary data.</text>
</comment>
<dbReference type="RefSeq" id="WP_067601965.1">
    <property type="nucleotide sequence ID" value="NZ_CP015963.1"/>
</dbReference>
<evidence type="ECO:0000313" key="2">
    <source>
        <dbReference type="EMBL" id="TWJ09162.1"/>
    </source>
</evidence>
<sequence length="264" mass="29014">MSGAQSLADRQSAFMAQVLDHDAPLPEDWGDRHSAGMNVYRGNYRSSLVEALKSTYAKTERWVGEAAFQRAAAHHVITNPPSSWTLDDAGAGFDATCAELFRNDGEVAELAWLEWTMLEAFTAANVEPLGAQDFSAQTAGFGEEQWTNLRVAFLPGAAAREVHHDLRAIWNALNEEEFDRPQANYDMPHSVLVWREGERSTFMMGSAEEARAFQAAQAGTPYGEICMFLAGESPSEEQMHDAAMRAGALLGRWLNEGLIASIEA</sequence>
<keyword evidence="2" id="KW-0238">DNA-binding</keyword>
<dbReference type="Pfam" id="PF09836">
    <property type="entry name" value="DUF2063"/>
    <property type="match status" value="1"/>
</dbReference>
<dbReference type="Proteomes" id="UP000320547">
    <property type="component" value="Unassembled WGS sequence"/>
</dbReference>
<dbReference type="InterPro" id="IPR018640">
    <property type="entry name" value="DUF2063"/>
</dbReference>
<evidence type="ECO:0000313" key="3">
    <source>
        <dbReference type="Proteomes" id="UP000320547"/>
    </source>
</evidence>
<accession>A0A562UU45</accession>
<dbReference type="GO" id="GO:0003677">
    <property type="term" value="F:DNA binding"/>
    <property type="evidence" value="ECO:0007669"/>
    <property type="project" value="UniProtKB-KW"/>
</dbReference>
<organism evidence="2 3">
    <name type="scientific">Altererythrobacter ishigakiensis</name>
    <dbReference type="NCBI Taxonomy" id="476157"/>
    <lineage>
        <taxon>Bacteria</taxon>
        <taxon>Pseudomonadati</taxon>
        <taxon>Pseudomonadota</taxon>
        <taxon>Alphaproteobacteria</taxon>
        <taxon>Sphingomonadales</taxon>
        <taxon>Erythrobacteraceae</taxon>
        <taxon>Altererythrobacter</taxon>
    </lineage>
</organism>
<dbReference type="STRING" id="476157.GCA_001663155_02567"/>
<evidence type="ECO:0000259" key="1">
    <source>
        <dbReference type="Pfam" id="PF09836"/>
    </source>
</evidence>
<dbReference type="OrthoDB" id="343356at2"/>
<keyword evidence="3" id="KW-1185">Reference proteome</keyword>
<gene>
    <name evidence="2" type="ORF">JN10_0786</name>
</gene>
<name>A0A562UU45_9SPHN</name>
<dbReference type="AlphaFoldDB" id="A0A562UU45"/>